<accession>A0A2U2CA30</accession>
<dbReference type="Pfam" id="PF12706">
    <property type="entry name" value="Lactamase_B_2"/>
    <property type="match status" value="1"/>
</dbReference>
<feature type="domain" description="Metallo-beta-lactamase" evidence="2">
    <location>
        <begin position="6"/>
        <end position="235"/>
    </location>
</feature>
<dbReference type="InterPro" id="IPR001279">
    <property type="entry name" value="Metallo-B-lactamas"/>
</dbReference>
<organism evidence="3 4">
    <name type="scientific">Pararhodobacter marinus</name>
    <dbReference type="NCBI Taxonomy" id="2184063"/>
    <lineage>
        <taxon>Bacteria</taxon>
        <taxon>Pseudomonadati</taxon>
        <taxon>Pseudomonadota</taxon>
        <taxon>Alphaproteobacteria</taxon>
        <taxon>Rhodobacterales</taxon>
        <taxon>Paracoccaceae</taxon>
        <taxon>Pararhodobacter</taxon>
    </lineage>
</organism>
<dbReference type="InterPro" id="IPR044094">
    <property type="entry name" value="AtsA-like_MBL-fold"/>
</dbReference>
<keyword evidence="4" id="KW-1185">Reference proteome</keyword>
<evidence type="ECO:0000313" key="3">
    <source>
        <dbReference type="EMBL" id="PWE28745.1"/>
    </source>
</evidence>
<evidence type="ECO:0000259" key="2">
    <source>
        <dbReference type="Pfam" id="PF12706"/>
    </source>
</evidence>
<dbReference type="SUPFAM" id="SSF56281">
    <property type="entry name" value="Metallo-hydrolase/oxidoreductase"/>
    <property type="match status" value="1"/>
</dbReference>
<dbReference type="OrthoDB" id="9803916at2"/>
<dbReference type="AlphaFoldDB" id="A0A2U2CA30"/>
<protein>
    <submittedName>
        <fullName evidence="3">MBL fold metallo-hydrolase</fullName>
    </submittedName>
</protein>
<evidence type="ECO:0000313" key="4">
    <source>
        <dbReference type="Proteomes" id="UP000244940"/>
    </source>
</evidence>
<dbReference type="CDD" id="cd07719">
    <property type="entry name" value="arylsulfatase_AtsA-like_MBL-fold"/>
    <property type="match status" value="1"/>
</dbReference>
<sequence>MNGPRPVLVDCGEGAMGQLRKAGVDFRDVGEVFLTHHHFDHIGSLFACLGLNMMTMRRAPLTIWGPPGTKAILDSLIAACDVPQAIGFGVKGQTLPHPRDFLRVEEITGGARIDLGEMVVTACENTHYRAESEAGQPGPVSLSLRFDLPGRSLFFTGDTGPCRAVEDLAQGVDLLVSEMMDLDMTMERVRASNPHMPDEAIARIRTHLSAHHLSPEQVGDLASRAGAAHVVATHFAPGCATPDTADAYAARIAARFAGRVSIGRDLQSY</sequence>
<dbReference type="Gene3D" id="3.60.15.10">
    <property type="entry name" value="Ribonuclease Z/Hydroxyacylglutathione hydrolase-like"/>
    <property type="match status" value="1"/>
</dbReference>
<proteinExistence type="predicted"/>
<dbReference type="PANTHER" id="PTHR46018">
    <property type="entry name" value="ZINC PHOSPHODIESTERASE ELAC PROTEIN 1"/>
    <property type="match status" value="1"/>
</dbReference>
<dbReference type="GO" id="GO:0042781">
    <property type="term" value="F:3'-tRNA processing endoribonuclease activity"/>
    <property type="evidence" value="ECO:0007669"/>
    <property type="project" value="TreeGrafter"/>
</dbReference>
<reference evidence="3 4" key="1">
    <citation type="submission" date="2018-05" db="EMBL/GenBank/DDBJ databases">
        <title>Pararhodobacter marina sp. nov., isolated from deep-sea water of the Indian Ocean.</title>
        <authorList>
            <person name="Lai Q.Sr."/>
            <person name="Liu X."/>
            <person name="Shao Z."/>
        </authorList>
    </citation>
    <scope>NUCLEOTIDE SEQUENCE [LARGE SCALE GENOMIC DNA]</scope>
    <source>
        <strain evidence="3 4">CIC4N-9</strain>
    </source>
</reference>
<dbReference type="PANTHER" id="PTHR46018:SF2">
    <property type="entry name" value="ZINC PHOSPHODIESTERASE ELAC PROTEIN 1"/>
    <property type="match status" value="1"/>
</dbReference>
<gene>
    <name evidence="3" type="ORF">C4N9_11385</name>
</gene>
<dbReference type="Proteomes" id="UP000244940">
    <property type="component" value="Unassembled WGS sequence"/>
</dbReference>
<dbReference type="InterPro" id="IPR036866">
    <property type="entry name" value="RibonucZ/Hydroxyglut_hydro"/>
</dbReference>
<name>A0A2U2CA30_9RHOB</name>
<evidence type="ECO:0000256" key="1">
    <source>
        <dbReference type="ARBA" id="ARBA00022801"/>
    </source>
</evidence>
<comment type="caution">
    <text evidence="3">The sequence shown here is derived from an EMBL/GenBank/DDBJ whole genome shotgun (WGS) entry which is preliminary data.</text>
</comment>
<keyword evidence="1 3" id="KW-0378">Hydrolase</keyword>
<dbReference type="EMBL" id="QEYD01000006">
    <property type="protein sequence ID" value="PWE28745.1"/>
    <property type="molecule type" value="Genomic_DNA"/>
</dbReference>